<protein>
    <recommendedName>
        <fullName evidence="11">HMA domain-containing protein</fullName>
    </recommendedName>
</protein>
<dbReference type="InterPro" id="IPR006121">
    <property type="entry name" value="HMA_dom"/>
</dbReference>
<comment type="caution">
    <text evidence="10">Lacks conserved residue(s) required for the propagation of feature annotation.</text>
</comment>
<comment type="caution">
    <text evidence="12">The sequence shown here is derived from an EMBL/GenBank/DDBJ whole genome shotgun (WGS) entry which is preliminary data.</text>
</comment>
<dbReference type="SFLD" id="SFLDS00003">
    <property type="entry name" value="Haloacid_Dehalogenase"/>
    <property type="match status" value="1"/>
</dbReference>
<proteinExistence type="inferred from homology"/>
<evidence type="ECO:0000256" key="2">
    <source>
        <dbReference type="ARBA" id="ARBA00006024"/>
    </source>
</evidence>
<dbReference type="Gene3D" id="3.40.50.1000">
    <property type="entry name" value="HAD superfamily/HAD-like"/>
    <property type="match status" value="1"/>
</dbReference>
<feature type="transmembrane region" description="Helical" evidence="10">
    <location>
        <begin position="738"/>
        <end position="757"/>
    </location>
</feature>
<dbReference type="InterPro" id="IPR036163">
    <property type="entry name" value="HMA_dom_sf"/>
</dbReference>
<keyword evidence="6 10" id="KW-0067">ATP-binding</keyword>
<feature type="transmembrane region" description="Helical" evidence="10">
    <location>
        <begin position="714"/>
        <end position="732"/>
    </location>
</feature>
<dbReference type="InterPro" id="IPR023214">
    <property type="entry name" value="HAD_sf"/>
</dbReference>
<dbReference type="InterPro" id="IPR023299">
    <property type="entry name" value="ATPase_P-typ_cyto_dom_N"/>
</dbReference>
<gene>
    <name evidence="12" type="ORF">FisN_7Lh274</name>
</gene>
<name>A0A1Z5JS03_FISSO</name>
<dbReference type="PANTHER" id="PTHR48085">
    <property type="entry name" value="CADMIUM/ZINC-TRANSPORTING ATPASE HMA2-RELATED"/>
    <property type="match status" value="1"/>
</dbReference>
<evidence type="ECO:0000256" key="6">
    <source>
        <dbReference type="ARBA" id="ARBA00022840"/>
    </source>
</evidence>
<dbReference type="PRINTS" id="PR00119">
    <property type="entry name" value="CATATPASE"/>
</dbReference>
<dbReference type="Proteomes" id="UP000198406">
    <property type="component" value="Unassembled WGS sequence"/>
</dbReference>
<dbReference type="InterPro" id="IPR001757">
    <property type="entry name" value="P_typ_ATPase"/>
</dbReference>
<dbReference type="OrthoDB" id="432719at2759"/>
<keyword evidence="3 10" id="KW-0812">Transmembrane</keyword>
<comment type="subcellular location">
    <subcellularLocation>
        <location evidence="1">Membrane</location>
        <topology evidence="1">Multi-pass membrane protein</topology>
    </subcellularLocation>
</comment>
<dbReference type="InterPro" id="IPR023298">
    <property type="entry name" value="ATPase_P-typ_TM_dom_sf"/>
</dbReference>
<organism evidence="12 13">
    <name type="scientific">Fistulifera solaris</name>
    <name type="common">Oleaginous diatom</name>
    <dbReference type="NCBI Taxonomy" id="1519565"/>
    <lineage>
        <taxon>Eukaryota</taxon>
        <taxon>Sar</taxon>
        <taxon>Stramenopiles</taxon>
        <taxon>Ochrophyta</taxon>
        <taxon>Bacillariophyta</taxon>
        <taxon>Bacillariophyceae</taxon>
        <taxon>Bacillariophycidae</taxon>
        <taxon>Naviculales</taxon>
        <taxon>Naviculaceae</taxon>
        <taxon>Fistulifera</taxon>
    </lineage>
</organism>
<dbReference type="GO" id="GO:0019829">
    <property type="term" value="F:ATPase-coupled monoatomic cation transmembrane transporter activity"/>
    <property type="evidence" value="ECO:0007669"/>
    <property type="project" value="InterPro"/>
</dbReference>
<evidence type="ECO:0000259" key="11">
    <source>
        <dbReference type="PROSITE" id="PS50846"/>
    </source>
</evidence>
<feature type="domain" description="HMA" evidence="11">
    <location>
        <begin position="199"/>
        <end position="265"/>
    </location>
</feature>
<dbReference type="Pfam" id="PF00702">
    <property type="entry name" value="Hydrolase"/>
    <property type="match status" value="1"/>
</dbReference>
<evidence type="ECO:0000256" key="3">
    <source>
        <dbReference type="ARBA" id="ARBA00022692"/>
    </source>
</evidence>
<dbReference type="Gene3D" id="3.40.1110.10">
    <property type="entry name" value="Calcium-transporting ATPase, cytoplasmic domain N"/>
    <property type="match status" value="1"/>
</dbReference>
<dbReference type="SFLD" id="SFLDF00027">
    <property type="entry name" value="p-type_atpase"/>
    <property type="match status" value="1"/>
</dbReference>
<dbReference type="InterPro" id="IPR008250">
    <property type="entry name" value="ATPase_P-typ_transduc_dom_A_sf"/>
</dbReference>
<dbReference type="SFLD" id="SFLDG00002">
    <property type="entry name" value="C1.7:_P-type_atpase_like"/>
    <property type="match status" value="1"/>
</dbReference>
<evidence type="ECO:0000256" key="10">
    <source>
        <dbReference type="RuleBase" id="RU362081"/>
    </source>
</evidence>
<dbReference type="InterPro" id="IPR027256">
    <property type="entry name" value="P-typ_ATPase_IB"/>
</dbReference>
<keyword evidence="7" id="KW-1278">Translocase</keyword>
<dbReference type="PROSITE" id="PS50846">
    <property type="entry name" value="HMA_2"/>
    <property type="match status" value="1"/>
</dbReference>
<dbReference type="Gene3D" id="2.70.150.10">
    <property type="entry name" value="Calcium-transporting ATPase, cytoplasmic transduction domain A"/>
    <property type="match status" value="1"/>
</dbReference>
<dbReference type="FunFam" id="2.70.150.10:FF:000002">
    <property type="entry name" value="Copper-transporting ATPase 1, putative"/>
    <property type="match status" value="1"/>
</dbReference>
<keyword evidence="8 10" id="KW-1133">Transmembrane helix</keyword>
<comment type="similarity">
    <text evidence="2 10">Belongs to the cation transport ATPase (P-type) (TC 3.A.3) family. Type IB subfamily.</text>
</comment>
<dbReference type="GO" id="GO:0016887">
    <property type="term" value="F:ATP hydrolysis activity"/>
    <property type="evidence" value="ECO:0007669"/>
    <property type="project" value="InterPro"/>
</dbReference>
<dbReference type="SUPFAM" id="SSF81665">
    <property type="entry name" value="Calcium ATPase, transmembrane domain M"/>
    <property type="match status" value="1"/>
</dbReference>
<evidence type="ECO:0000256" key="9">
    <source>
        <dbReference type="ARBA" id="ARBA00023136"/>
    </source>
</evidence>
<dbReference type="SUPFAM" id="SSF55008">
    <property type="entry name" value="HMA, heavy metal-associated domain"/>
    <property type="match status" value="1"/>
</dbReference>
<dbReference type="Gene3D" id="3.30.70.100">
    <property type="match status" value="1"/>
</dbReference>
<keyword evidence="13" id="KW-1185">Reference proteome</keyword>
<dbReference type="AlphaFoldDB" id="A0A1Z5JS03"/>
<dbReference type="GO" id="GO:0005524">
    <property type="term" value="F:ATP binding"/>
    <property type="evidence" value="ECO:0007669"/>
    <property type="project" value="UniProtKB-UniRule"/>
</dbReference>
<accession>A0A1Z5JS03</accession>
<dbReference type="InterPro" id="IPR059000">
    <property type="entry name" value="ATPase_P-type_domA"/>
</dbReference>
<dbReference type="InterPro" id="IPR051014">
    <property type="entry name" value="Cation_Transport_ATPase_IB"/>
</dbReference>
<evidence type="ECO:0000313" key="12">
    <source>
        <dbReference type="EMBL" id="GAX16548.1"/>
    </source>
</evidence>
<dbReference type="InParanoid" id="A0A1Z5JS03"/>
<dbReference type="PANTHER" id="PTHR48085:SF5">
    <property type="entry name" value="CADMIUM_ZINC-TRANSPORTING ATPASE HMA4-RELATED"/>
    <property type="match status" value="1"/>
</dbReference>
<evidence type="ECO:0000256" key="8">
    <source>
        <dbReference type="ARBA" id="ARBA00022989"/>
    </source>
</evidence>
<dbReference type="GO" id="GO:0016020">
    <property type="term" value="C:membrane"/>
    <property type="evidence" value="ECO:0007669"/>
    <property type="project" value="UniProtKB-SubCell"/>
</dbReference>
<evidence type="ECO:0000256" key="7">
    <source>
        <dbReference type="ARBA" id="ARBA00022967"/>
    </source>
</evidence>
<dbReference type="InterPro" id="IPR044492">
    <property type="entry name" value="P_typ_ATPase_HD_dom"/>
</dbReference>
<dbReference type="InterPro" id="IPR018303">
    <property type="entry name" value="ATPase_P-typ_P_site"/>
</dbReference>
<evidence type="ECO:0000256" key="4">
    <source>
        <dbReference type="ARBA" id="ARBA00022723"/>
    </source>
</evidence>
<dbReference type="PROSITE" id="PS00154">
    <property type="entry name" value="ATPASE_E1_E2"/>
    <property type="match status" value="1"/>
</dbReference>
<reference evidence="12 13" key="1">
    <citation type="journal article" date="2015" name="Plant Cell">
        <title>Oil accumulation by the oleaginous diatom Fistulifera solaris as revealed by the genome and transcriptome.</title>
        <authorList>
            <person name="Tanaka T."/>
            <person name="Maeda Y."/>
            <person name="Veluchamy A."/>
            <person name="Tanaka M."/>
            <person name="Abida H."/>
            <person name="Marechal E."/>
            <person name="Bowler C."/>
            <person name="Muto M."/>
            <person name="Sunaga Y."/>
            <person name="Tanaka M."/>
            <person name="Yoshino T."/>
            <person name="Taniguchi T."/>
            <person name="Fukuda Y."/>
            <person name="Nemoto M."/>
            <person name="Matsumoto M."/>
            <person name="Wong P.S."/>
            <person name="Aburatani S."/>
            <person name="Fujibuchi W."/>
        </authorList>
    </citation>
    <scope>NUCLEOTIDE SEQUENCE [LARGE SCALE GENOMIC DNA]</scope>
    <source>
        <strain evidence="12 13">JPCC DA0580</strain>
    </source>
</reference>
<evidence type="ECO:0000256" key="5">
    <source>
        <dbReference type="ARBA" id="ARBA00022741"/>
    </source>
</evidence>
<dbReference type="Pfam" id="PF00122">
    <property type="entry name" value="E1-E2_ATPase"/>
    <property type="match status" value="1"/>
</dbReference>
<keyword evidence="5 10" id="KW-0547">Nucleotide-binding</keyword>
<dbReference type="GO" id="GO:0046872">
    <property type="term" value="F:metal ion binding"/>
    <property type="evidence" value="ECO:0007669"/>
    <property type="project" value="UniProtKB-KW"/>
</dbReference>
<dbReference type="NCBIfam" id="TIGR01525">
    <property type="entry name" value="ATPase-IB_hvy"/>
    <property type="match status" value="1"/>
</dbReference>
<keyword evidence="9 10" id="KW-0472">Membrane</keyword>
<evidence type="ECO:0000256" key="1">
    <source>
        <dbReference type="ARBA" id="ARBA00004141"/>
    </source>
</evidence>
<keyword evidence="4 10" id="KW-0479">Metal-binding</keyword>
<dbReference type="SUPFAM" id="SSF81653">
    <property type="entry name" value="Calcium ATPase, transduction domain A"/>
    <property type="match status" value="1"/>
</dbReference>
<evidence type="ECO:0000313" key="13">
    <source>
        <dbReference type="Proteomes" id="UP000198406"/>
    </source>
</evidence>
<dbReference type="EMBL" id="BDSP01000107">
    <property type="protein sequence ID" value="GAX16548.1"/>
    <property type="molecule type" value="Genomic_DNA"/>
</dbReference>
<sequence>MVMAASLHTNHSPAEMIALGGIDAGGKENNRTDDGVIYKDMPSMTPKGPTFHPDFMYCGACTECGPADTSTPATILSNHQQEKSGDERLRTQLLLQHHWKSPHHHQVIESLLKPISGVFLVEVNLNDASVGAGDGKKSTVTVSHDALTRDSELLLALQQGGYPASIVSSSYESTAGPLLEGDEFMGRDEPAPASTEKAVRSCFFVQGICCASELPSIRKIVTPMPGVSSLNINITTRRVYVQHDCTILKASEIADRLTHSGFKAQTLQDGGRTHETPLTSTVGRSTLQSYSVLHPQDVPKIQKALILPGIKRVGVNIADSAVFIEHDVTTITAVEIQQQLASNKSTQQYQFSLSQDAQVLLAQKRDMLLQQPRSLMVESTLGVINLTKRHVPIVMKAIQQNYIRAQIRSVHPHVVSHTIKVEHNPDKVEARQISDLLRRYGLESIVITDGGIEKHFLPLRSGNSPEQEEEEEAAKRAMEEWQADTMQLNVVLSGIFWVVALLSAVEGWRKLEYAGLLSVFFGLPPVALKALRTLRRAEFDANCMMVVAAIGALLLGELDEAASVSFLFCISEFLEARATQRARKALAEICELRPEYANMLTGENEVVVVPADQIPVGSLISVRTGDKIAADGIVVEGTTLVDESSLTGESVPARKALNDTVSGGSINIGDSRLIVRTTSTVEDSTVSRLIRLVEEAQANRSPTEKLIDSFARKYTPIVLFAALLMATLPWILGGDGKAWTMNALIIVVIACPCALTISTPVTYAAGLAAAAQRGIVVKGGASLEALGNVKKVVLDKTGTLTEGKFMVLHLDHINDTDYTRQEMLELLALMEGPSSHPLSATLVKAAKNEGIKVPETAKVEDHSILKGEGVTALVDGVRTFVGNRRLFERIGMYDHLGDAYKYRAEEWSSEGGTVGFVGVDGVGIIGSFCMSDSIRPEARKTVQALRGRGIEVLMLTGDSEGAAFSVADQVGIPRNLVHSQLLPEDKLHFISSIKHPGSSRSFLSGSPKVMFCGDGVNDGPAISVADIGVSMGEGAALAMEMSDITLMDSNLDKLTYIIKLGRKVMITIRENIILSLACKIVVVGLTFLGKMTLLYAIASDVGVMLIVTLNGMKVLPSLGSTTEPTYSELSDDSANSSGKLAIEPSMKVNNAEIV</sequence>
<dbReference type="InterPro" id="IPR036412">
    <property type="entry name" value="HAD-like_sf"/>
</dbReference>
<dbReference type="NCBIfam" id="TIGR01494">
    <property type="entry name" value="ATPase_P-type"/>
    <property type="match status" value="1"/>
</dbReference>
<dbReference type="SUPFAM" id="SSF56784">
    <property type="entry name" value="HAD-like"/>
    <property type="match status" value="1"/>
</dbReference>